<protein>
    <submittedName>
        <fullName evidence="1">Uncharacterized protein</fullName>
    </submittedName>
</protein>
<name>A0A2W5SNS8_9BACT</name>
<accession>A0A2W5SNS8</accession>
<sequence length="73" mass="7834">MRSTFTASSCFRVAASLETTRRGLLEAAKELDSAADEAGRFAAEALRIAEAELMRARRALQTTATSVSPLQMA</sequence>
<organism evidence="1 2">
    <name type="scientific">Archangium gephyra</name>
    <dbReference type="NCBI Taxonomy" id="48"/>
    <lineage>
        <taxon>Bacteria</taxon>
        <taxon>Pseudomonadati</taxon>
        <taxon>Myxococcota</taxon>
        <taxon>Myxococcia</taxon>
        <taxon>Myxococcales</taxon>
        <taxon>Cystobacterineae</taxon>
        <taxon>Archangiaceae</taxon>
        <taxon>Archangium</taxon>
    </lineage>
</organism>
<dbReference type="Proteomes" id="UP000249061">
    <property type="component" value="Unassembled WGS sequence"/>
</dbReference>
<evidence type="ECO:0000313" key="2">
    <source>
        <dbReference type="Proteomes" id="UP000249061"/>
    </source>
</evidence>
<dbReference type="AlphaFoldDB" id="A0A2W5SNS8"/>
<dbReference type="EMBL" id="QFQP01000052">
    <property type="protein sequence ID" value="PZR04779.1"/>
    <property type="molecule type" value="Genomic_DNA"/>
</dbReference>
<proteinExistence type="predicted"/>
<evidence type="ECO:0000313" key="1">
    <source>
        <dbReference type="EMBL" id="PZR04779.1"/>
    </source>
</evidence>
<comment type="caution">
    <text evidence="1">The sequence shown here is derived from an EMBL/GenBank/DDBJ whole genome shotgun (WGS) entry which is preliminary data.</text>
</comment>
<reference evidence="1 2" key="1">
    <citation type="submission" date="2017-08" db="EMBL/GenBank/DDBJ databases">
        <title>Infants hospitalized years apart are colonized by the same room-sourced microbial strains.</title>
        <authorList>
            <person name="Brooks B."/>
            <person name="Olm M.R."/>
            <person name="Firek B.A."/>
            <person name="Baker R."/>
            <person name="Thomas B.C."/>
            <person name="Morowitz M.J."/>
            <person name="Banfield J.F."/>
        </authorList>
    </citation>
    <scope>NUCLEOTIDE SEQUENCE [LARGE SCALE GENOMIC DNA]</scope>
    <source>
        <strain evidence="1">S2_003_000_R2_14</strain>
    </source>
</reference>
<gene>
    <name evidence="1" type="ORF">DI536_33595</name>
</gene>